<evidence type="ECO:0000313" key="6">
    <source>
        <dbReference type="EMBL" id="AHF05232.1"/>
    </source>
</evidence>
<comment type="similarity">
    <text evidence="1">Belongs to the protein kinase superfamily. ADCK protein kinase family.</text>
</comment>
<feature type="domain" description="ABC1 atypical kinase-like" evidence="5">
    <location>
        <begin position="101"/>
        <end position="341"/>
    </location>
</feature>
<dbReference type="PANTHER" id="PTHR43851">
    <property type="match status" value="1"/>
</dbReference>
<dbReference type="InterPro" id="IPR034646">
    <property type="entry name" value="ADCK3_dom"/>
</dbReference>
<dbReference type="AlphaFoldDB" id="W0E3C3"/>
<dbReference type="Proteomes" id="UP000005275">
    <property type="component" value="Chromosome"/>
</dbReference>
<sequence length="453" mass="50537">MSQPSKSSGVAVPSRRLSRLWHLGRATTDLAAGIGVKGMFEIARSRSGGAPPRLQLSVEHTRRFTDRLARMRGAVMKMGQLMSMDGSDVFTPEVAEVMSALRERAEPMPLSQLNQVLEREYGSDWNKRFRRFEFTPIAAASIGQVHRAETRDGRRLALKIQFPGVRDSIDSDIANLGMLGQTFGMAPKGIDIKPFLEEARRQLHREADYAAEAAALEDYRRWVGDDPDFVVPGVHHDLSTENILAMDFIEGVPIDRLAGPDYRREHRDRTASRLMRLTLRELFEFGLVQTDPNFGNYLYVPATDQIALLDFGATHAVEPELIAEFRRLALAAVNDDRDGLRASSIAIGYMGENDPSPQVEAMLDLLQLSAEPLRDSSGYDFGASNIFERAYHQGRDLFQSGAFSTTPAPDTMFLHRKFMGSFMLSRRLRARVDLAAMVEVIIRSPRPAPAAAS</sequence>
<keyword evidence="7" id="KW-1185">Reference proteome</keyword>
<dbReference type="GO" id="GO:0016740">
    <property type="term" value="F:transferase activity"/>
    <property type="evidence" value="ECO:0007669"/>
    <property type="project" value="UniProtKB-KW"/>
</dbReference>
<dbReference type="STRING" id="765910.MARPU_16275"/>
<dbReference type="RefSeq" id="WP_005223145.1">
    <property type="nucleotide sequence ID" value="NZ_CP007031.1"/>
</dbReference>
<dbReference type="InterPro" id="IPR004147">
    <property type="entry name" value="ABC1_dom"/>
</dbReference>
<dbReference type="GO" id="GO:0005524">
    <property type="term" value="F:ATP binding"/>
    <property type="evidence" value="ECO:0007669"/>
    <property type="project" value="UniProtKB-KW"/>
</dbReference>
<proteinExistence type="inferred from homology"/>
<dbReference type="HOGENOM" id="CLU_006533_9_3_6"/>
<dbReference type="KEGG" id="mpur:MARPU_16275"/>
<dbReference type="InterPro" id="IPR051409">
    <property type="entry name" value="Atypical_kinase_ADCK"/>
</dbReference>
<protein>
    <submittedName>
        <fullName evidence="6">ABC transporter</fullName>
    </submittedName>
</protein>
<keyword evidence="4" id="KW-0067">ATP-binding</keyword>
<organism evidence="6 7">
    <name type="scientific">Marichromatium purpuratum 984</name>
    <dbReference type="NCBI Taxonomy" id="765910"/>
    <lineage>
        <taxon>Bacteria</taxon>
        <taxon>Pseudomonadati</taxon>
        <taxon>Pseudomonadota</taxon>
        <taxon>Gammaproteobacteria</taxon>
        <taxon>Chromatiales</taxon>
        <taxon>Chromatiaceae</taxon>
        <taxon>Marichromatium</taxon>
    </lineage>
</organism>
<name>W0E3C3_MARPU</name>
<dbReference type="eggNOG" id="COG0661">
    <property type="taxonomic scope" value="Bacteria"/>
</dbReference>
<dbReference type="GO" id="GO:0006744">
    <property type="term" value="P:ubiquinone biosynthetic process"/>
    <property type="evidence" value="ECO:0007669"/>
    <property type="project" value="TreeGrafter"/>
</dbReference>
<evidence type="ECO:0000259" key="5">
    <source>
        <dbReference type="Pfam" id="PF03109"/>
    </source>
</evidence>
<gene>
    <name evidence="6" type="ORF">MARPU_16275</name>
</gene>
<evidence type="ECO:0000256" key="1">
    <source>
        <dbReference type="ARBA" id="ARBA00009670"/>
    </source>
</evidence>
<evidence type="ECO:0000313" key="7">
    <source>
        <dbReference type="Proteomes" id="UP000005275"/>
    </source>
</evidence>
<dbReference type="PANTHER" id="PTHR43851:SF3">
    <property type="entry name" value="COENZYME Q8"/>
    <property type="match status" value="1"/>
</dbReference>
<dbReference type="OrthoDB" id="9795390at2"/>
<keyword evidence="3" id="KW-0547">Nucleotide-binding</keyword>
<evidence type="ECO:0000256" key="4">
    <source>
        <dbReference type="ARBA" id="ARBA00022840"/>
    </source>
</evidence>
<accession>W0E3C3</accession>
<keyword evidence="2" id="KW-0808">Transferase</keyword>
<dbReference type="SUPFAM" id="SSF56112">
    <property type="entry name" value="Protein kinase-like (PK-like)"/>
    <property type="match status" value="1"/>
</dbReference>
<evidence type="ECO:0000256" key="2">
    <source>
        <dbReference type="ARBA" id="ARBA00022679"/>
    </source>
</evidence>
<dbReference type="InterPro" id="IPR011009">
    <property type="entry name" value="Kinase-like_dom_sf"/>
</dbReference>
<evidence type="ECO:0000256" key="3">
    <source>
        <dbReference type="ARBA" id="ARBA00022741"/>
    </source>
</evidence>
<dbReference type="Pfam" id="PF03109">
    <property type="entry name" value="ABC1"/>
    <property type="match status" value="1"/>
</dbReference>
<dbReference type="EMBL" id="CP007031">
    <property type="protein sequence ID" value="AHF05232.1"/>
    <property type="molecule type" value="Genomic_DNA"/>
</dbReference>
<dbReference type="CDD" id="cd13970">
    <property type="entry name" value="ABC1_ADCK3"/>
    <property type="match status" value="1"/>
</dbReference>
<reference evidence="6 7" key="1">
    <citation type="submission" date="2013-12" db="EMBL/GenBank/DDBJ databases">
        <authorList>
            <consortium name="DOE Joint Genome Institute"/>
            <person name="Bryant D.A."/>
            <person name="Huntemann M."/>
            <person name="Han J."/>
            <person name="Chen A."/>
            <person name="Kyrpides N."/>
            <person name="Mavromatis K."/>
            <person name="Markowitz V."/>
            <person name="Palaniappan K."/>
            <person name="Ivanova N."/>
            <person name="Schaumberg A."/>
            <person name="Pati A."/>
            <person name="Liolios K."/>
            <person name="Nordberg H.P."/>
            <person name="Cantor M.N."/>
            <person name="Hua S.X."/>
            <person name="Woyke T."/>
        </authorList>
    </citation>
    <scope>NUCLEOTIDE SEQUENCE [LARGE SCALE GENOMIC DNA]</scope>
    <source>
        <strain evidence="6 7">984</strain>
    </source>
</reference>